<keyword evidence="2" id="KW-1185">Reference proteome</keyword>
<dbReference type="RefSeq" id="WP_203165536.1">
    <property type="nucleotide sequence ID" value="NZ_JAEVLS010000001.1"/>
</dbReference>
<organism evidence="1 2">
    <name type="scientific">Steroidobacter gossypii</name>
    <dbReference type="NCBI Taxonomy" id="2805490"/>
    <lineage>
        <taxon>Bacteria</taxon>
        <taxon>Pseudomonadati</taxon>
        <taxon>Pseudomonadota</taxon>
        <taxon>Gammaproteobacteria</taxon>
        <taxon>Steroidobacterales</taxon>
        <taxon>Steroidobacteraceae</taxon>
        <taxon>Steroidobacter</taxon>
    </lineage>
</organism>
<dbReference type="EMBL" id="JAEVLS010000001">
    <property type="protein sequence ID" value="MBM0103572.1"/>
    <property type="molecule type" value="Genomic_DNA"/>
</dbReference>
<name>A0ABS1WRH6_9GAMM</name>
<accession>A0ABS1WRH6</accession>
<protein>
    <submittedName>
        <fullName evidence="1">Uncharacterized protein</fullName>
    </submittedName>
</protein>
<gene>
    <name evidence="1" type="ORF">JM946_02405</name>
</gene>
<sequence>MSADHIAEIAPMISLMRSLVYLGLVLGSVAQTSVADRAAYGGVRDIAAQGTTITVRHHHDWSRIPVKDDGWVLRYSAATPFGIDQETSNLVFYSSQGALIARTSSPPLTHLKILADDKYVIGLSDIKHLNDTQLVVFSPNGKLLLRRRISANLYCFDVAGYQALRQKHREAFSQLDRHSQSSHSSYGWRDGDRIYLEIAGGISEAYWTALAKDVLPAVCASPLSSNFSESATNWIHWYSQTDPQPRIVERHGRPFEVRLRDPQGIEFGIKFELTPLQGEQAFDEKF</sequence>
<dbReference type="Proteomes" id="UP000661077">
    <property type="component" value="Unassembled WGS sequence"/>
</dbReference>
<evidence type="ECO:0000313" key="1">
    <source>
        <dbReference type="EMBL" id="MBM0103572.1"/>
    </source>
</evidence>
<reference evidence="1 2" key="1">
    <citation type="journal article" date="2021" name="Int. J. Syst. Evol. Microbiol.">
        <title>Steroidobacter gossypii sp. nov., isolated from soil of cotton cropping field.</title>
        <authorList>
            <person name="Huang R."/>
            <person name="Yang S."/>
            <person name="Zhen C."/>
            <person name="Liu W."/>
        </authorList>
    </citation>
    <scope>NUCLEOTIDE SEQUENCE [LARGE SCALE GENOMIC DNA]</scope>
    <source>
        <strain evidence="1 2">S1-65</strain>
    </source>
</reference>
<comment type="caution">
    <text evidence="1">The sequence shown here is derived from an EMBL/GenBank/DDBJ whole genome shotgun (WGS) entry which is preliminary data.</text>
</comment>
<evidence type="ECO:0000313" key="2">
    <source>
        <dbReference type="Proteomes" id="UP000661077"/>
    </source>
</evidence>
<proteinExistence type="predicted"/>